<evidence type="ECO:0000313" key="3">
    <source>
        <dbReference type="Proteomes" id="UP001597100"/>
    </source>
</evidence>
<dbReference type="RefSeq" id="WP_380737335.1">
    <property type="nucleotide sequence ID" value="NZ_JBHTJP010000032.1"/>
</dbReference>
<evidence type="ECO:0000259" key="1">
    <source>
        <dbReference type="Pfam" id="PF13380"/>
    </source>
</evidence>
<dbReference type="InterPro" id="IPR003781">
    <property type="entry name" value="CoA-bd"/>
</dbReference>
<gene>
    <name evidence="2" type="ORF">ACFQ1G_05320</name>
</gene>
<keyword evidence="3" id="KW-1185">Reference proteome</keyword>
<reference evidence="3" key="1">
    <citation type="journal article" date="2019" name="Int. J. Syst. Evol. Microbiol.">
        <title>The Global Catalogue of Microorganisms (GCM) 10K type strain sequencing project: providing services to taxonomists for standard genome sequencing and annotation.</title>
        <authorList>
            <consortium name="The Broad Institute Genomics Platform"/>
            <consortium name="The Broad Institute Genome Sequencing Center for Infectious Disease"/>
            <person name="Wu L."/>
            <person name="Ma J."/>
        </authorList>
    </citation>
    <scope>NUCLEOTIDE SEQUENCE [LARGE SCALE GENOMIC DNA]</scope>
    <source>
        <strain evidence="3">CCUG 60898</strain>
    </source>
</reference>
<organism evidence="2 3">
    <name type="scientific">Salinimicrobium gaetbulicola</name>
    <dbReference type="NCBI Taxonomy" id="999702"/>
    <lineage>
        <taxon>Bacteria</taxon>
        <taxon>Pseudomonadati</taxon>
        <taxon>Bacteroidota</taxon>
        <taxon>Flavobacteriia</taxon>
        <taxon>Flavobacteriales</taxon>
        <taxon>Flavobacteriaceae</taxon>
        <taxon>Salinimicrobium</taxon>
    </lineage>
</organism>
<dbReference type="Pfam" id="PF13380">
    <property type="entry name" value="CoA_binding_2"/>
    <property type="match status" value="1"/>
</dbReference>
<name>A0ABW3IDX8_9FLAO</name>
<comment type="caution">
    <text evidence="2">The sequence shown here is derived from an EMBL/GenBank/DDBJ whole genome shotgun (WGS) entry which is preliminary data.</text>
</comment>
<protein>
    <submittedName>
        <fullName evidence="2">CoA-binding protein</fullName>
    </submittedName>
</protein>
<dbReference type="EMBL" id="JBHTJP010000032">
    <property type="protein sequence ID" value="MFD0976208.1"/>
    <property type="molecule type" value="Genomic_DNA"/>
</dbReference>
<dbReference type="Gene3D" id="3.40.50.720">
    <property type="entry name" value="NAD(P)-binding Rossmann-like Domain"/>
    <property type="match status" value="1"/>
</dbReference>
<feature type="domain" description="CoA-binding" evidence="1">
    <location>
        <begin position="3"/>
        <end position="114"/>
    </location>
</feature>
<proteinExistence type="predicted"/>
<dbReference type="Proteomes" id="UP001597100">
    <property type="component" value="Unassembled WGS sequence"/>
</dbReference>
<evidence type="ECO:0000313" key="2">
    <source>
        <dbReference type="EMBL" id="MFD0976208.1"/>
    </source>
</evidence>
<accession>A0ABW3IDX8</accession>
<sequence>MSKKTLVIGASMNRSRYSNIAINRLTSHKVPTVAIGLRTGEVAGVKIETEKLPFEDIDTVTLYLGPPRQPEYYDYIISLNPDRVIFNPGTENPEFFRLLREKNIEVEVACTLILLSTGQY</sequence>
<dbReference type="InterPro" id="IPR036291">
    <property type="entry name" value="NAD(P)-bd_dom_sf"/>
</dbReference>
<dbReference type="SUPFAM" id="SSF51735">
    <property type="entry name" value="NAD(P)-binding Rossmann-fold domains"/>
    <property type="match status" value="1"/>
</dbReference>